<evidence type="ECO:0000313" key="1">
    <source>
        <dbReference type="EMBL" id="TGY77084.1"/>
    </source>
</evidence>
<keyword evidence="2" id="KW-1185">Reference proteome</keyword>
<name>A0AC61RBW0_9BACT</name>
<reference evidence="1" key="1">
    <citation type="submission" date="2019-04" db="EMBL/GenBank/DDBJ databases">
        <title>Microbes associate with the intestines of laboratory mice.</title>
        <authorList>
            <person name="Navarre W."/>
            <person name="Wong E."/>
            <person name="Huang K."/>
            <person name="Tropini C."/>
            <person name="Ng K."/>
            <person name="Yu B."/>
        </authorList>
    </citation>
    <scope>NUCLEOTIDE SEQUENCE</scope>
    <source>
        <strain evidence="1">NM04_E33</strain>
    </source>
</reference>
<comment type="caution">
    <text evidence="1">The sequence shown here is derived from an EMBL/GenBank/DDBJ whole genome shotgun (WGS) entry which is preliminary data.</text>
</comment>
<gene>
    <name evidence="1" type="ORF">E5331_15915</name>
</gene>
<protein>
    <submittedName>
        <fullName evidence="1">Uncharacterized protein</fullName>
    </submittedName>
</protein>
<accession>A0AC61RBW0</accession>
<evidence type="ECO:0000313" key="2">
    <source>
        <dbReference type="Proteomes" id="UP000306319"/>
    </source>
</evidence>
<proteinExistence type="predicted"/>
<sequence>MSLLIPLIATIVGILCGEYLNGPIYGFIPVVAALCTYILLLRKIHIPVIALKLNRFHSIWIFLLFLGLGLFSSWYHSVDSYNNKFIHGIEGGTGEVTDVNSYASQDRIKVKVSNLVDNTGKITTCRNFKVILNTNGFSTKKGDVLLFKCKFSPIVDNQNYRDRGYAARMQRMGYHYTSIVDPDNLKIKRFNGSLFSKSSLWRDRIEIALEKSSLERSTVDFLIAFLLGDKSFIHSDIKEAFSNSGVAHVLALSGMHVAIIMGILLVLLFPLSLLGWYVPRYWVAVVGIWLYAFFTGLAPSTVRACIMATFVVLSMTVQRKRNAGNALLAACLVILLMDPSAVYDVGLQLSFLSVASILLFVSQLNPINRHLHPRLHLITSSILVSLVATLSTWVLVSYYFKRIPILFLPANLLILPLLPAYMSVALAYTVLLIIGYDVDALSWILNHGYELFIMIIDNLSCHGNYTLDFRATLPMVLLWIIGVLVLGYALNRQKKFIAIVVSVLMFVGSIVITPFLTSPQKDTILFQKKYREISMMLYQGESETRSCFPRNSISRLKRRNSEILSIDCSNITDSLSNSLLREKNIYRYGNYIVNGNQRKRYLLLSSGFEKMNLKDIPGIENFDKIILHSSFKKKKEQLLIKEAKELGLKTLHSLRMDGPLEIEM</sequence>
<dbReference type="EMBL" id="SRYB01000030">
    <property type="protein sequence ID" value="TGY77084.1"/>
    <property type="molecule type" value="Genomic_DNA"/>
</dbReference>
<organism evidence="1 2">
    <name type="scientific">Lepagella muris</name>
    <dbReference type="NCBI Taxonomy" id="3032870"/>
    <lineage>
        <taxon>Bacteria</taxon>
        <taxon>Pseudomonadati</taxon>
        <taxon>Bacteroidota</taxon>
        <taxon>Bacteroidia</taxon>
        <taxon>Bacteroidales</taxon>
        <taxon>Muribaculaceae</taxon>
        <taxon>Lepagella</taxon>
    </lineage>
</organism>
<dbReference type="Proteomes" id="UP000306319">
    <property type="component" value="Unassembled WGS sequence"/>
</dbReference>